<dbReference type="NCBIfam" id="TIGR01726">
    <property type="entry name" value="HEQRo_perm_3TM"/>
    <property type="match status" value="1"/>
</dbReference>
<evidence type="ECO:0000256" key="2">
    <source>
        <dbReference type="ARBA" id="ARBA00009306"/>
    </source>
</evidence>
<dbReference type="PANTHER" id="PTHR30614">
    <property type="entry name" value="MEMBRANE COMPONENT OF AMINO ACID ABC TRANSPORTER"/>
    <property type="match status" value="1"/>
</dbReference>
<evidence type="ECO:0000313" key="11">
    <source>
        <dbReference type="EMBL" id="CAA9377051.1"/>
    </source>
</evidence>
<organism evidence="11">
    <name type="scientific">uncultured Nocardioides sp</name>
    <dbReference type="NCBI Taxonomy" id="198441"/>
    <lineage>
        <taxon>Bacteria</taxon>
        <taxon>Bacillati</taxon>
        <taxon>Actinomycetota</taxon>
        <taxon>Actinomycetes</taxon>
        <taxon>Propionibacteriales</taxon>
        <taxon>Nocardioidaceae</taxon>
        <taxon>Nocardioides</taxon>
        <taxon>environmental samples</taxon>
    </lineage>
</organism>
<dbReference type="InterPro" id="IPR043429">
    <property type="entry name" value="ArtM/GltK/GlnP/TcyL/YhdX-like"/>
</dbReference>
<keyword evidence="8 9" id="KW-0472">Membrane</keyword>
<dbReference type="Gene3D" id="3.40.190.10">
    <property type="entry name" value="Periplasmic binding protein-like II"/>
    <property type="match status" value="2"/>
</dbReference>
<dbReference type="GO" id="GO:0043190">
    <property type="term" value="C:ATP-binding cassette (ABC) transporter complex"/>
    <property type="evidence" value="ECO:0007669"/>
    <property type="project" value="InterPro"/>
</dbReference>
<dbReference type="InterPro" id="IPR000515">
    <property type="entry name" value="MetI-like"/>
</dbReference>
<name>A0A6J4N5Q4_9ACTN</name>
<keyword evidence="5 9" id="KW-0812">Transmembrane</keyword>
<dbReference type="AlphaFoldDB" id="A0A6J4N5Q4"/>
<dbReference type="InterPro" id="IPR035906">
    <property type="entry name" value="MetI-like_sf"/>
</dbReference>
<proteinExistence type="inferred from homology"/>
<sequence length="397" mass="42343">MIANQISLNPEREAQYLFTEPYTYSNGVIVTAADTDDITSLEDLEGRTTAQSSTSNWAQVARDAGAEVRSVEGLAQAAELLAQGRVDAILNDNIAVLDYLAASGSTDVKIAGEVEGESTAQAFAFRQEDTALRDEADAALAAMADDGTLTEISESYFRADVSTEDGEGEADLSDRASDNTAWDVAQDAAGPMLRALVQYTITLSLLSMAIGLVLALLVALARLSSRPWLHWPAQGFISLIRGTPLLVQLFIVFFGLGQIGIKLDPYVAATLALSLNVGAYAAEIVRSAILSVPRGQTEAAATVGMGYALTMRRIVLPQAARTAVPPLSNTFISLVKDTSLASVILVPEMLRVAQDYAGASTEFLALYSLAALFYWIVCALLALGQGRLETRLERHMA</sequence>
<evidence type="ECO:0000256" key="1">
    <source>
        <dbReference type="ARBA" id="ARBA00004651"/>
    </source>
</evidence>
<reference evidence="11" key="1">
    <citation type="submission" date="2020-02" db="EMBL/GenBank/DDBJ databases">
        <authorList>
            <person name="Meier V. D."/>
        </authorList>
    </citation>
    <scope>NUCLEOTIDE SEQUENCE</scope>
    <source>
        <strain evidence="11">AVDCRST_MAG06</strain>
    </source>
</reference>
<dbReference type="Pfam" id="PF00528">
    <property type="entry name" value="BPD_transp_1"/>
    <property type="match status" value="1"/>
</dbReference>
<accession>A0A6J4N5Q4</accession>
<dbReference type="PROSITE" id="PS50928">
    <property type="entry name" value="ABC_TM1"/>
    <property type="match status" value="1"/>
</dbReference>
<evidence type="ECO:0000256" key="3">
    <source>
        <dbReference type="ARBA" id="ARBA00022448"/>
    </source>
</evidence>
<dbReference type="GO" id="GO:0015184">
    <property type="term" value="F:L-cystine transmembrane transporter activity"/>
    <property type="evidence" value="ECO:0007669"/>
    <property type="project" value="TreeGrafter"/>
</dbReference>
<dbReference type="InterPro" id="IPR010065">
    <property type="entry name" value="AA_ABC_transptr_permease_3TM"/>
</dbReference>
<dbReference type="SUPFAM" id="SSF161098">
    <property type="entry name" value="MetI-like"/>
    <property type="match status" value="1"/>
</dbReference>
<feature type="domain" description="ABC transmembrane type-1" evidence="10">
    <location>
        <begin position="197"/>
        <end position="382"/>
    </location>
</feature>
<keyword evidence="4" id="KW-1003">Cell membrane</keyword>
<dbReference type="EMBL" id="CADCUP010000041">
    <property type="protein sequence ID" value="CAA9377051.1"/>
    <property type="molecule type" value="Genomic_DNA"/>
</dbReference>
<dbReference type="Pfam" id="PF00497">
    <property type="entry name" value="SBP_bac_3"/>
    <property type="match status" value="1"/>
</dbReference>
<evidence type="ECO:0000256" key="5">
    <source>
        <dbReference type="ARBA" id="ARBA00022692"/>
    </source>
</evidence>
<gene>
    <name evidence="11" type="ORF">AVDCRST_MAG06-610</name>
</gene>
<feature type="transmembrane region" description="Helical" evidence="9">
    <location>
        <begin position="364"/>
        <end position="384"/>
    </location>
</feature>
<evidence type="ECO:0000256" key="8">
    <source>
        <dbReference type="ARBA" id="ARBA00023136"/>
    </source>
</evidence>
<evidence type="ECO:0000259" key="10">
    <source>
        <dbReference type="PROSITE" id="PS50928"/>
    </source>
</evidence>
<dbReference type="SUPFAM" id="SSF53850">
    <property type="entry name" value="Periplasmic binding protein-like II"/>
    <property type="match status" value="1"/>
</dbReference>
<dbReference type="FunFam" id="1.10.3720.10:FF:000009">
    <property type="entry name" value="Amino acid ABC transporter permease"/>
    <property type="match status" value="1"/>
</dbReference>
<evidence type="ECO:0000256" key="7">
    <source>
        <dbReference type="ARBA" id="ARBA00022989"/>
    </source>
</evidence>
<keyword evidence="3 9" id="KW-0813">Transport</keyword>
<evidence type="ECO:0000256" key="6">
    <source>
        <dbReference type="ARBA" id="ARBA00022970"/>
    </source>
</evidence>
<keyword evidence="7 9" id="KW-1133">Transmembrane helix</keyword>
<dbReference type="InterPro" id="IPR001638">
    <property type="entry name" value="Solute-binding_3/MltF_N"/>
</dbReference>
<comment type="similarity">
    <text evidence="2 9">Belongs to the binding-protein-dependent transport system permease family.</text>
</comment>
<protein>
    <submittedName>
        <fullName evidence="11">L-cystine ABC transporter, permease protein TcyB</fullName>
    </submittedName>
</protein>
<evidence type="ECO:0000256" key="9">
    <source>
        <dbReference type="RuleBase" id="RU363032"/>
    </source>
</evidence>
<feature type="transmembrane region" description="Helical" evidence="9">
    <location>
        <begin position="201"/>
        <end position="223"/>
    </location>
</feature>
<dbReference type="SMART" id="SM00062">
    <property type="entry name" value="PBPb"/>
    <property type="match status" value="1"/>
</dbReference>
<dbReference type="Gene3D" id="1.10.3720.10">
    <property type="entry name" value="MetI-like"/>
    <property type="match status" value="1"/>
</dbReference>
<keyword evidence="6" id="KW-0029">Amino-acid transport</keyword>
<comment type="subcellular location">
    <subcellularLocation>
        <location evidence="1 9">Cell membrane</location>
        <topology evidence="1 9">Multi-pass membrane protein</topology>
    </subcellularLocation>
</comment>
<dbReference type="PANTHER" id="PTHR30614:SF0">
    <property type="entry name" value="L-CYSTINE TRANSPORT SYSTEM PERMEASE PROTEIN TCYL"/>
    <property type="match status" value="1"/>
</dbReference>
<evidence type="ECO:0000256" key="4">
    <source>
        <dbReference type="ARBA" id="ARBA00022475"/>
    </source>
</evidence>
<feature type="transmembrane region" description="Helical" evidence="9">
    <location>
        <begin position="235"/>
        <end position="256"/>
    </location>
</feature>
<dbReference type="CDD" id="cd06261">
    <property type="entry name" value="TM_PBP2"/>
    <property type="match status" value="1"/>
</dbReference>